<dbReference type="CDD" id="cd00090">
    <property type="entry name" value="HTH_ARSR"/>
    <property type="match status" value="1"/>
</dbReference>
<feature type="domain" description="HTH marR-type" evidence="8">
    <location>
        <begin position="1"/>
        <end position="134"/>
    </location>
</feature>
<evidence type="ECO:0000256" key="3">
    <source>
        <dbReference type="ARBA" id="ARBA00023125"/>
    </source>
</evidence>
<dbReference type="OrthoDB" id="2366010at2"/>
<dbReference type="GO" id="GO:0003677">
    <property type="term" value="F:DNA binding"/>
    <property type="evidence" value="ECO:0007669"/>
    <property type="project" value="UniProtKB-KW"/>
</dbReference>
<comment type="similarity">
    <text evidence="5">Belongs to the SarZ family.</text>
</comment>
<dbReference type="InterPro" id="IPR055166">
    <property type="entry name" value="Transc_reg_Sar_Rot_HTH"/>
</dbReference>
<dbReference type="Pfam" id="PF22381">
    <property type="entry name" value="Staph_reg_Sar_Rot"/>
    <property type="match status" value="1"/>
</dbReference>
<evidence type="ECO:0000313" key="9">
    <source>
        <dbReference type="EMBL" id="KXB59563.1"/>
    </source>
</evidence>
<dbReference type="Proteomes" id="UP000070355">
    <property type="component" value="Unassembled WGS sequence"/>
</dbReference>
<dbReference type="PATRIC" id="fig|1379.3.peg.1053"/>
<proteinExistence type="inferred from homology"/>
<dbReference type="GO" id="GO:0003700">
    <property type="term" value="F:DNA-binding transcription factor activity"/>
    <property type="evidence" value="ECO:0007669"/>
    <property type="project" value="InterPro"/>
</dbReference>
<keyword evidence="3" id="KW-0238">DNA-binding</keyword>
<evidence type="ECO:0000256" key="7">
    <source>
        <dbReference type="ARBA" id="ARBA00047207"/>
    </source>
</evidence>
<sequence>MDVKDYVKLLHDLKILEIKVTNIFEKRLEISLTRFQIIKYLYDVEVATPKQIAQSLEIDAAAITRHIKILEEGEYITKRRNEQNNREVFVELTQYSKNKVDQCVKETDVRQFIGPEFTNDDFEQLVILLNKFNNNLI</sequence>
<evidence type="ECO:0000256" key="2">
    <source>
        <dbReference type="ARBA" id="ARBA00023015"/>
    </source>
</evidence>
<dbReference type="InterPro" id="IPR036388">
    <property type="entry name" value="WH-like_DNA-bd_sf"/>
</dbReference>
<dbReference type="GO" id="GO:0005737">
    <property type="term" value="C:cytoplasm"/>
    <property type="evidence" value="ECO:0007669"/>
    <property type="project" value="UniProtKB-SubCell"/>
</dbReference>
<gene>
    <name evidence="9" type="ORF">HMPREF3186_01068</name>
</gene>
<dbReference type="SMART" id="SM00347">
    <property type="entry name" value="HTH_MARR"/>
    <property type="match status" value="1"/>
</dbReference>
<evidence type="ECO:0000259" key="8">
    <source>
        <dbReference type="PROSITE" id="PS50995"/>
    </source>
</evidence>
<dbReference type="Gene3D" id="1.10.10.10">
    <property type="entry name" value="Winged helix-like DNA-binding domain superfamily/Winged helix DNA-binding domain"/>
    <property type="match status" value="1"/>
</dbReference>
<reference evidence="10" key="1">
    <citation type="submission" date="2016-01" db="EMBL/GenBank/DDBJ databases">
        <authorList>
            <person name="Mitreva M."/>
            <person name="Pepin K.H."/>
            <person name="Mihindukulasuriya K.A."/>
            <person name="Fulton R."/>
            <person name="Fronick C."/>
            <person name="O'Laughlin M."/>
            <person name="Miner T."/>
            <person name="Herter B."/>
            <person name="Rosa B.A."/>
            <person name="Cordes M."/>
            <person name="Tomlinson C."/>
            <person name="Wollam A."/>
            <person name="Palsikar V.B."/>
            <person name="Mardis E.R."/>
            <person name="Wilson R.K."/>
        </authorList>
    </citation>
    <scope>NUCLEOTIDE SEQUENCE [LARGE SCALE GENOMIC DNA]</scope>
    <source>
        <strain evidence="10">DNF01167</strain>
    </source>
</reference>
<dbReference type="InterPro" id="IPR011991">
    <property type="entry name" value="ArsR-like_HTH"/>
</dbReference>
<dbReference type="RefSeq" id="WP_060914223.1">
    <property type="nucleotide sequence ID" value="NZ_KQ959961.1"/>
</dbReference>
<dbReference type="SMART" id="SM00418">
    <property type="entry name" value="HTH_ARSR"/>
    <property type="match status" value="1"/>
</dbReference>
<protein>
    <recommendedName>
        <fullName evidence="6">HTH-type transcriptional regulator SarZ</fullName>
    </recommendedName>
    <alternativeName>
        <fullName evidence="7">Staphylococcal accessory regulator Z</fullName>
    </alternativeName>
</protein>
<keyword evidence="2" id="KW-0805">Transcription regulation</keyword>
<dbReference type="PANTHER" id="PTHR42756">
    <property type="entry name" value="TRANSCRIPTIONAL REGULATOR, MARR"/>
    <property type="match status" value="1"/>
</dbReference>
<dbReference type="InterPro" id="IPR000835">
    <property type="entry name" value="HTH_MarR-typ"/>
</dbReference>
<comment type="subcellular location">
    <subcellularLocation>
        <location evidence="1">Cytoplasm</location>
    </subcellularLocation>
</comment>
<evidence type="ECO:0000313" key="10">
    <source>
        <dbReference type="Proteomes" id="UP000070355"/>
    </source>
</evidence>
<keyword evidence="4" id="KW-0804">Transcription</keyword>
<dbReference type="InterPro" id="IPR001845">
    <property type="entry name" value="HTH_ArsR_DNA-bd_dom"/>
</dbReference>
<dbReference type="PROSITE" id="PS50995">
    <property type="entry name" value="HTH_MARR_2"/>
    <property type="match status" value="1"/>
</dbReference>
<evidence type="ECO:0000256" key="5">
    <source>
        <dbReference type="ARBA" id="ARBA00046337"/>
    </source>
</evidence>
<name>A0A133ZVU9_9BACL</name>
<dbReference type="PRINTS" id="PR00598">
    <property type="entry name" value="HTHMARR"/>
</dbReference>
<dbReference type="PANTHER" id="PTHR42756:SF1">
    <property type="entry name" value="TRANSCRIPTIONAL REPRESSOR OF EMRAB OPERON"/>
    <property type="match status" value="1"/>
</dbReference>
<dbReference type="AlphaFoldDB" id="A0A133ZVU9"/>
<accession>A0A133ZVU9</accession>
<evidence type="ECO:0000256" key="4">
    <source>
        <dbReference type="ARBA" id="ARBA00023163"/>
    </source>
</evidence>
<comment type="caution">
    <text evidence="9">The sequence shown here is derived from an EMBL/GenBank/DDBJ whole genome shotgun (WGS) entry which is preliminary data.</text>
</comment>
<organism evidence="9 10">
    <name type="scientific">Gemella haemolysans</name>
    <dbReference type="NCBI Taxonomy" id="1379"/>
    <lineage>
        <taxon>Bacteria</taxon>
        <taxon>Bacillati</taxon>
        <taxon>Bacillota</taxon>
        <taxon>Bacilli</taxon>
        <taxon>Bacillales</taxon>
        <taxon>Gemellaceae</taxon>
        <taxon>Gemella</taxon>
    </lineage>
</organism>
<dbReference type="STRING" id="1379.HMPREF3186_01068"/>
<evidence type="ECO:0000256" key="1">
    <source>
        <dbReference type="ARBA" id="ARBA00004496"/>
    </source>
</evidence>
<dbReference type="SUPFAM" id="SSF46785">
    <property type="entry name" value="Winged helix' DNA-binding domain"/>
    <property type="match status" value="1"/>
</dbReference>
<dbReference type="EMBL" id="LSDC01000070">
    <property type="protein sequence ID" value="KXB59563.1"/>
    <property type="molecule type" value="Genomic_DNA"/>
</dbReference>
<dbReference type="InterPro" id="IPR036390">
    <property type="entry name" value="WH_DNA-bd_sf"/>
</dbReference>
<evidence type="ECO:0000256" key="6">
    <source>
        <dbReference type="ARBA" id="ARBA00047188"/>
    </source>
</evidence>